<protein>
    <recommendedName>
        <fullName evidence="4">threonine-phosphate decarboxylase</fullName>
        <ecNumber evidence="4">4.1.1.81</ecNumber>
    </recommendedName>
    <alternativeName>
        <fullName evidence="8">L-threonine-O-3-phosphate decarboxylase</fullName>
    </alternativeName>
</protein>
<evidence type="ECO:0000256" key="6">
    <source>
        <dbReference type="ARBA" id="ARBA00022898"/>
    </source>
</evidence>
<dbReference type="PANTHER" id="PTHR42885">
    <property type="entry name" value="HISTIDINOL-PHOSPHATE AMINOTRANSFERASE-RELATED"/>
    <property type="match status" value="1"/>
</dbReference>
<keyword evidence="6" id="KW-0663">Pyridoxal phosphate</keyword>
<evidence type="ECO:0000313" key="11">
    <source>
        <dbReference type="EMBL" id="TXC86011.1"/>
    </source>
</evidence>
<evidence type="ECO:0000256" key="4">
    <source>
        <dbReference type="ARBA" id="ARBA00012285"/>
    </source>
</evidence>
<reference evidence="11 12" key="1">
    <citation type="journal article" date="2005" name="Int. J. Syst. Evol. Microbiol.">
        <title>Bacillus litoralis sp. nov., isolated from a tidal flat of the Yellow Sea in Korea.</title>
        <authorList>
            <person name="Yoon J.H."/>
            <person name="Oh T.K."/>
        </authorList>
    </citation>
    <scope>NUCLEOTIDE SEQUENCE [LARGE SCALE GENOMIC DNA]</scope>
    <source>
        <strain evidence="11 12">SW-211</strain>
    </source>
</reference>
<dbReference type="InterPro" id="IPR015424">
    <property type="entry name" value="PyrdxlP-dep_Trfase"/>
</dbReference>
<dbReference type="PROSITE" id="PS00105">
    <property type="entry name" value="AA_TRANSFER_CLASS_1"/>
    <property type="match status" value="1"/>
</dbReference>
<keyword evidence="12" id="KW-1185">Reference proteome</keyword>
<dbReference type="Pfam" id="PF00155">
    <property type="entry name" value="Aminotran_1_2"/>
    <property type="match status" value="1"/>
</dbReference>
<dbReference type="SUPFAM" id="SSF53383">
    <property type="entry name" value="PLP-dependent transferases"/>
    <property type="match status" value="1"/>
</dbReference>
<evidence type="ECO:0000256" key="1">
    <source>
        <dbReference type="ARBA" id="ARBA00001933"/>
    </source>
</evidence>
<dbReference type="InterPro" id="IPR004839">
    <property type="entry name" value="Aminotransferase_I/II_large"/>
</dbReference>
<keyword evidence="7 11" id="KW-0456">Lyase</keyword>
<evidence type="ECO:0000259" key="10">
    <source>
        <dbReference type="Pfam" id="PF00155"/>
    </source>
</evidence>
<dbReference type="NCBIfam" id="TIGR01140">
    <property type="entry name" value="L_thr_O3P_dcar"/>
    <property type="match status" value="1"/>
</dbReference>
<proteinExistence type="predicted"/>
<accession>A0A5C6VMH8</accession>
<dbReference type="GO" id="GO:0009236">
    <property type="term" value="P:cobalamin biosynthetic process"/>
    <property type="evidence" value="ECO:0007669"/>
    <property type="project" value="UniProtKB-UniPathway"/>
</dbReference>
<dbReference type="InterPro" id="IPR005860">
    <property type="entry name" value="CobD"/>
</dbReference>
<gene>
    <name evidence="11" type="ORF">FS935_18325</name>
</gene>
<dbReference type="GO" id="GO:0048472">
    <property type="term" value="F:threonine-phosphate decarboxylase activity"/>
    <property type="evidence" value="ECO:0007669"/>
    <property type="project" value="UniProtKB-EC"/>
</dbReference>
<dbReference type="CDD" id="cd00609">
    <property type="entry name" value="AAT_like"/>
    <property type="match status" value="1"/>
</dbReference>
<comment type="catalytic activity">
    <reaction evidence="9">
        <text>O-phospho-L-threonine + H(+) = (R)-1-aminopropan-2-yl phosphate + CO2</text>
        <dbReference type="Rhea" id="RHEA:11492"/>
        <dbReference type="ChEBI" id="CHEBI:15378"/>
        <dbReference type="ChEBI" id="CHEBI:16526"/>
        <dbReference type="ChEBI" id="CHEBI:58563"/>
        <dbReference type="ChEBI" id="CHEBI:58675"/>
        <dbReference type="EC" id="4.1.1.81"/>
    </reaction>
</comment>
<name>A0A5C6VMH8_9BACI</name>
<organism evidence="11 12">
    <name type="scientific">Metabacillus litoralis</name>
    <dbReference type="NCBI Taxonomy" id="152268"/>
    <lineage>
        <taxon>Bacteria</taxon>
        <taxon>Bacillati</taxon>
        <taxon>Bacillota</taxon>
        <taxon>Bacilli</taxon>
        <taxon>Bacillales</taxon>
        <taxon>Bacillaceae</taxon>
        <taxon>Metabacillus</taxon>
    </lineage>
</organism>
<comment type="cofactor">
    <cofactor evidence="1">
        <name>pyridoxal 5'-phosphate</name>
        <dbReference type="ChEBI" id="CHEBI:597326"/>
    </cofactor>
</comment>
<comment type="function">
    <text evidence="2">Decarboxylates L-threonine-O-3-phosphate to yield (R)-1-amino-2-propanol O-2-phosphate, the precursor for the linkage between the nucleotide loop and the corrin ring in cobalamin.</text>
</comment>
<comment type="caution">
    <text evidence="11">The sequence shown here is derived from an EMBL/GenBank/DDBJ whole genome shotgun (WGS) entry which is preliminary data.</text>
</comment>
<evidence type="ECO:0000256" key="2">
    <source>
        <dbReference type="ARBA" id="ARBA00003444"/>
    </source>
</evidence>
<dbReference type="EC" id="4.1.1.81" evidence="4"/>
<dbReference type="PANTHER" id="PTHR42885:SF1">
    <property type="entry name" value="THREONINE-PHOSPHATE DECARBOXYLASE"/>
    <property type="match status" value="1"/>
</dbReference>
<dbReference type="InterPro" id="IPR004838">
    <property type="entry name" value="NHTrfase_class1_PyrdxlP-BS"/>
</dbReference>
<keyword evidence="5" id="KW-0169">Cobalamin biosynthesis</keyword>
<dbReference type="EMBL" id="VOQF01000013">
    <property type="protein sequence ID" value="TXC86011.1"/>
    <property type="molecule type" value="Genomic_DNA"/>
</dbReference>
<comment type="pathway">
    <text evidence="3">Cofactor biosynthesis; adenosylcobalamin biosynthesis.</text>
</comment>
<evidence type="ECO:0000256" key="3">
    <source>
        <dbReference type="ARBA" id="ARBA00004953"/>
    </source>
</evidence>
<sequence length="361" mass="41847">MYMKWPAHGGQPSKIFELTGINQNEKIYDFSANLNPLGPPRKIKQEFLQSFKQIQNYPDPDYMEATKLVSKHENLPEDHVLLTNGGAEAIFLIAHLFSGQKALVIEPTFSEYKRACEVYNIDVSSLSLSDDNHFTLPLESIVEKLHEVDIVFICRPNNPTGTMTSIDEMKIIIENASKYGTTIIVDEAFIHFAPSEYEDLTSLVETNHNLILLRSLTKIYSVPGLRLGYIIANQHKVNKLRSKQIPWSINGVVTSLLPYLFADETFIEHTKNWLKKQLIYMKAELTSLGFYVSPTVVNFYLLQDDHKNTEELFRFLLNHQLIPRHTQTFKELEGRYLRLAVRNEEENKYLLNVLRLWREQQ</sequence>
<dbReference type="AlphaFoldDB" id="A0A5C6VMH8"/>
<dbReference type="InterPro" id="IPR015421">
    <property type="entry name" value="PyrdxlP-dep_Trfase_major"/>
</dbReference>
<dbReference type="Proteomes" id="UP000321363">
    <property type="component" value="Unassembled WGS sequence"/>
</dbReference>
<feature type="domain" description="Aminotransferase class I/classII large" evidence="10">
    <location>
        <begin position="26"/>
        <end position="354"/>
    </location>
</feature>
<dbReference type="Gene3D" id="3.90.1150.10">
    <property type="entry name" value="Aspartate Aminotransferase, domain 1"/>
    <property type="match status" value="1"/>
</dbReference>
<dbReference type="GO" id="GO:0030170">
    <property type="term" value="F:pyridoxal phosphate binding"/>
    <property type="evidence" value="ECO:0007669"/>
    <property type="project" value="InterPro"/>
</dbReference>
<evidence type="ECO:0000313" key="12">
    <source>
        <dbReference type="Proteomes" id="UP000321363"/>
    </source>
</evidence>
<dbReference type="InterPro" id="IPR015422">
    <property type="entry name" value="PyrdxlP-dep_Trfase_small"/>
</dbReference>
<dbReference type="UniPathway" id="UPA00148"/>
<evidence type="ECO:0000256" key="8">
    <source>
        <dbReference type="ARBA" id="ARBA00029996"/>
    </source>
</evidence>
<evidence type="ECO:0000256" key="7">
    <source>
        <dbReference type="ARBA" id="ARBA00023239"/>
    </source>
</evidence>
<evidence type="ECO:0000256" key="5">
    <source>
        <dbReference type="ARBA" id="ARBA00022573"/>
    </source>
</evidence>
<evidence type="ECO:0000256" key="9">
    <source>
        <dbReference type="ARBA" id="ARBA00048531"/>
    </source>
</evidence>
<dbReference type="Gene3D" id="3.40.640.10">
    <property type="entry name" value="Type I PLP-dependent aspartate aminotransferase-like (Major domain)"/>
    <property type="match status" value="1"/>
</dbReference>